<evidence type="ECO:0000313" key="9">
    <source>
        <dbReference type="Ensembl" id="ENSAOWP00000003439.1"/>
    </source>
</evidence>
<evidence type="ECO:0000256" key="7">
    <source>
        <dbReference type="SAM" id="SignalP"/>
    </source>
</evidence>
<proteinExistence type="predicted"/>
<accession>A0A8B9P1R2</accession>
<dbReference type="PANTHER" id="PTHR12080">
    <property type="entry name" value="SIGNALING LYMPHOCYTIC ACTIVATION MOLECULE"/>
    <property type="match status" value="1"/>
</dbReference>
<dbReference type="InterPro" id="IPR015631">
    <property type="entry name" value="CD2/SLAM_rcpt"/>
</dbReference>
<keyword evidence="6" id="KW-1133">Transmembrane helix</keyword>
<evidence type="ECO:0000256" key="2">
    <source>
        <dbReference type="ARBA" id="ARBA00022729"/>
    </source>
</evidence>
<feature type="signal peptide" evidence="7">
    <location>
        <begin position="1"/>
        <end position="24"/>
    </location>
</feature>
<feature type="region of interest" description="Disordered" evidence="5">
    <location>
        <begin position="257"/>
        <end position="291"/>
    </location>
</feature>
<evidence type="ECO:0000259" key="8">
    <source>
        <dbReference type="PROSITE" id="PS50835"/>
    </source>
</evidence>
<dbReference type="GO" id="GO:0009897">
    <property type="term" value="C:external side of plasma membrane"/>
    <property type="evidence" value="ECO:0007669"/>
    <property type="project" value="TreeGrafter"/>
</dbReference>
<keyword evidence="2 7" id="KW-0732">Signal</keyword>
<keyword evidence="10" id="KW-1185">Reference proteome</keyword>
<dbReference type="GO" id="GO:0002323">
    <property type="term" value="P:natural killer cell activation involved in immune response"/>
    <property type="evidence" value="ECO:0007669"/>
    <property type="project" value="TreeGrafter"/>
</dbReference>
<dbReference type="Ensembl" id="ENSAOWT00000003901.1">
    <property type="protein sequence ID" value="ENSAOWP00000003439.1"/>
    <property type="gene ID" value="ENSAOWG00000002426.1"/>
</dbReference>
<comment type="subcellular location">
    <subcellularLocation>
        <location evidence="1">Membrane</location>
    </subcellularLocation>
</comment>
<feature type="domain" description="Ig-like" evidence="8">
    <location>
        <begin position="133"/>
        <end position="212"/>
    </location>
</feature>
<dbReference type="InterPro" id="IPR036179">
    <property type="entry name" value="Ig-like_dom_sf"/>
</dbReference>
<evidence type="ECO:0000256" key="6">
    <source>
        <dbReference type="SAM" id="Phobius"/>
    </source>
</evidence>
<dbReference type="InterPro" id="IPR007110">
    <property type="entry name" value="Ig-like_dom"/>
</dbReference>
<dbReference type="Proteomes" id="UP000694424">
    <property type="component" value="Unplaced"/>
</dbReference>
<protein>
    <recommendedName>
        <fullName evidence="8">Ig-like domain-containing protein</fullName>
    </recommendedName>
</protein>
<sequence>MALAGTGHWRVLLCLALLAAAAAGCENVAVAVGDELRLVPEKLMPLWERIDWRVRWDTGERRRILTAKKNEVQRPPGSPLNQRAVFHWDTLSLCISDVTKADSGIYSVHFENTSNFEVSRNFCVSVLAPVGRPALEAHVAHSERGWCNLSLACAVPGADNITYGWSRPGVAPEALGHQPVLQLWLRGDANGTVYLCNASNAVSWAAASTDVSALCSPPEFFTMELWWMLAAAMGLLLAVAIVIALVLILVRRCRRRPGPAGNAEQPLTVYEEVGKAQPSRDRNGSSEATRTGNTIYTTVCSKTLGPGRLREPESCTIYSTVQPSKRSPSVKRKRIDPSLTSTAYAEPAEASRRWRAPPHTSPPAAAGHRLS</sequence>
<dbReference type="Gene3D" id="2.60.40.10">
    <property type="entry name" value="Immunoglobulins"/>
    <property type="match status" value="2"/>
</dbReference>
<keyword evidence="3 6" id="KW-0472">Membrane</keyword>
<feature type="compositionally biased region" description="Basic and acidic residues" evidence="5">
    <location>
        <begin position="272"/>
        <end position="284"/>
    </location>
</feature>
<keyword evidence="4" id="KW-0325">Glycoprotein</keyword>
<keyword evidence="6" id="KW-0812">Transmembrane</keyword>
<dbReference type="PROSITE" id="PS50835">
    <property type="entry name" value="IG_LIKE"/>
    <property type="match status" value="1"/>
</dbReference>
<dbReference type="GO" id="GO:0042288">
    <property type="term" value="F:MHC class I protein binding"/>
    <property type="evidence" value="ECO:0007669"/>
    <property type="project" value="TreeGrafter"/>
</dbReference>
<name>A0A8B9P1R2_APTOW</name>
<reference evidence="9" key="1">
    <citation type="submission" date="2025-08" db="UniProtKB">
        <authorList>
            <consortium name="Ensembl"/>
        </authorList>
    </citation>
    <scope>IDENTIFICATION</scope>
</reference>
<feature type="region of interest" description="Disordered" evidence="5">
    <location>
        <begin position="319"/>
        <end position="371"/>
    </location>
</feature>
<dbReference type="InterPro" id="IPR013783">
    <property type="entry name" value="Ig-like_fold"/>
</dbReference>
<dbReference type="SUPFAM" id="SSF48726">
    <property type="entry name" value="Immunoglobulin"/>
    <property type="match status" value="1"/>
</dbReference>
<evidence type="ECO:0000256" key="1">
    <source>
        <dbReference type="ARBA" id="ARBA00004370"/>
    </source>
</evidence>
<feature type="transmembrane region" description="Helical" evidence="6">
    <location>
        <begin position="225"/>
        <end position="250"/>
    </location>
</feature>
<evidence type="ECO:0000313" key="10">
    <source>
        <dbReference type="Proteomes" id="UP000694424"/>
    </source>
</evidence>
<organism evidence="9 10">
    <name type="scientific">Apteryx owenii</name>
    <name type="common">Little spotted kiwi</name>
    <dbReference type="NCBI Taxonomy" id="8824"/>
    <lineage>
        <taxon>Eukaryota</taxon>
        <taxon>Metazoa</taxon>
        <taxon>Chordata</taxon>
        <taxon>Craniata</taxon>
        <taxon>Vertebrata</taxon>
        <taxon>Euteleostomi</taxon>
        <taxon>Archelosauria</taxon>
        <taxon>Archosauria</taxon>
        <taxon>Dinosauria</taxon>
        <taxon>Saurischia</taxon>
        <taxon>Theropoda</taxon>
        <taxon>Coelurosauria</taxon>
        <taxon>Aves</taxon>
        <taxon>Palaeognathae</taxon>
        <taxon>Apterygiformes</taxon>
        <taxon>Apterygidae</taxon>
        <taxon>Apteryx</taxon>
    </lineage>
</organism>
<dbReference type="AlphaFoldDB" id="A0A8B9P1R2"/>
<evidence type="ECO:0000256" key="3">
    <source>
        <dbReference type="ARBA" id="ARBA00023136"/>
    </source>
</evidence>
<reference evidence="9" key="2">
    <citation type="submission" date="2025-09" db="UniProtKB">
        <authorList>
            <consortium name="Ensembl"/>
        </authorList>
    </citation>
    <scope>IDENTIFICATION</scope>
</reference>
<dbReference type="PANTHER" id="PTHR12080:SF56">
    <property type="entry name" value="NATURAL KILLER CELL RECEPTOR 2B4"/>
    <property type="match status" value="1"/>
</dbReference>
<evidence type="ECO:0000256" key="5">
    <source>
        <dbReference type="SAM" id="MobiDB-lite"/>
    </source>
</evidence>
<evidence type="ECO:0000256" key="4">
    <source>
        <dbReference type="ARBA" id="ARBA00023180"/>
    </source>
</evidence>
<feature type="chain" id="PRO_5034340978" description="Ig-like domain-containing protein" evidence="7">
    <location>
        <begin position="25"/>
        <end position="371"/>
    </location>
</feature>